<evidence type="ECO:0000313" key="1">
    <source>
        <dbReference type="EMBL" id="SFN74756.1"/>
    </source>
</evidence>
<sequence>MRNYRNSGQGTFTSTVKTTADHGDIQQEVDVTQGLRKRILCPSASAEVKSVLLGVVQPNGSVGFIKDRIEVTREFLDIATRGGGLPETRFRFSSPCLGSACKQWANGGCSLPERLADLISRSDATDAPLPECSIRDQCRWFDQRGSDACRICPKVITRDNSQ</sequence>
<proteinExistence type="predicted"/>
<protein>
    <submittedName>
        <fullName evidence="1">Uncharacterized protein</fullName>
    </submittedName>
</protein>
<organism evidence="1 2">
    <name type="scientific">Nitrosospira briensis</name>
    <dbReference type="NCBI Taxonomy" id="35799"/>
    <lineage>
        <taxon>Bacteria</taxon>
        <taxon>Pseudomonadati</taxon>
        <taxon>Pseudomonadota</taxon>
        <taxon>Betaproteobacteria</taxon>
        <taxon>Nitrosomonadales</taxon>
        <taxon>Nitrosomonadaceae</taxon>
        <taxon>Nitrosospira</taxon>
    </lineage>
</organism>
<reference evidence="2" key="1">
    <citation type="submission" date="2016-10" db="EMBL/GenBank/DDBJ databases">
        <authorList>
            <person name="Varghese N."/>
        </authorList>
    </citation>
    <scope>NUCLEOTIDE SEQUENCE [LARGE SCALE GENOMIC DNA]</scope>
    <source>
        <strain evidence="2">Nsp8</strain>
    </source>
</reference>
<dbReference type="EMBL" id="FOVJ01000003">
    <property type="protein sequence ID" value="SFN74756.1"/>
    <property type="molecule type" value="Genomic_DNA"/>
</dbReference>
<keyword evidence="2" id="KW-1185">Reference proteome</keyword>
<name>A0A1I5BJD5_9PROT</name>
<evidence type="ECO:0000313" key="2">
    <source>
        <dbReference type="Proteomes" id="UP000183107"/>
    </source>
</evidence>
<dbReference type="AlphaFoldDB" id="A0A1I5BJD5"/>
<gene>
    <name evidence="1" type="ORF">SAMN05216386_1694</name>
</gene>
<dbReference type="Proteomes" id="UP000183107">
    <property type="component" value="Unassembled WGS sequence"/>
</dbReference>
<accession>A0A1I5BJD5</accession>